<sequence>MDERLPDPSRDSGSLRTFNLMRLMRTMGHTVHFLPTKGRFEDPLAPQLHDIGVGLPHGMSATHSASAPAWLRRHAGDYDAIIVSRYHLAWSWLPFLRSAFPRVLRILDTVDLHHLRESREAAAKSSRLLAWAARGTRRRELAATSHADVTWVVSDSEKRLLAKALPSARVRVVSNLHQLPASVPGYEQRRDLVFVGGAQHPPNVDAVHWLLTDIFPRVRRLLPDCRLHLVGAGLREATAHLATVDGVHLHGHVPTLDSLLEGSLVGLAPLRFGAGVKGKVNQYMAHGIPTVGTPMATEGMGLTHGVDVMVAEDADQFAAAVVQLHADPRLWRQISEHGLKNVSRHFSAEAAAPEIVATLSGRRTGPAPPADRPGNGTTR</sequence>
<name>A0ABU9J3V0_9GAMM</name>
<evidence type="ECO:0000313" key="2">
    <source>
        <dbReference type="EMBL" id="MEL1265551.1"/>
    </source>
</evidence>
<dbReference type="GO" id="GO:0016757">
    <property type="term" value="F:glycosyltransferase activity"/>
    <property type="evidence" value="ECO:0007669"/>
    <property type="project" value="UniProtKB-KW"/>
</dbReference>
<dbReference type="CDD" id="cd03801">
    <property type="entry name" value="GT4_PimA-like"/>
    <property type="match status" value="1"/>
</dbReference>
<evidence type="ECO:0000256" key="1">
    <source>
        <dbReference type="SAM" id="MobiDB-lite"/>
    </source>
</evidence>
<dbReference type="Gene3D" id="3.40.50.2000">
    <property type="entry name" value="Glycogen Phosphorylase B"/>
    <property type="match status" value="2"/>
</dbReference>
<comment type="caution">
    <text evidence="2">The sequence shown here is derived from an EMBL/GenBank/DDBJ whole genome shotgun (WGS) entry which is preliminary data.</text>
</comment>
<protein>
    <submittedName>
        <fullName evidence="2">Glycosyltransferase family 4 protein</fullName>
        <ecNumber evidence="2">2.4.-.-</ecNumber>
    </submittedName>
</protein>
<dbReference type="EC" id="2.4.-.-" evidence="2"/>
<dbReference type="Pfam" id="PF13692">
    <property type="entry name" value="Glyco_trans_1_4"/>
    <property type="match status" value="1"/>
</dbReference>
<dbReference type="PANTHER" id="PTHR12526:SF584">
    <property type="entry name" value="GLYCOSYLTRANSFERASE"/>
    <property type="match status" value="1"/>
</dbReference>
<evidence type="ECO:0000313" key="3">
    <source>
        <dbReference type="Proteomes" id="UP001459204"/>
    </source>
</evidence>
<keyword evidence="2" id="KW-0328">Glycosyltransferase</keyword>
<feature type="region of interest" description="Disordered" evidence="1">
    <location>
        <begin position="357"/>
        <end position="379"/>
    </location>
</feature>
<dbReference type="SUPFAM" id="SSF53756">
    <property type="entry name" value="UDP-Glycosyltransferase/glycogen phosphorylase"/>
    <property type="match status" value="1"/>
</dbReference>
<accession>A0ABU9J3V0</accession>
<proteinExistence type="predicted"/>
<dbReference type="PANTHER" id="PTHR12526">
    <property type="entry name" value="GLYCOSYLTRANSFERASE"/>
    <property type="match status" value="1"/>
</dbReference>
<dbReference type="Proteomes" id="UP001459204">
    <property type="component" value="Unassembled WGS sequence"/>
</dbReference>
<reference evidence="2 3" key="1">
    <citation type="submission" date="2024-04" db="EMBL/GenBank/DDBJ databases">
        <title>Draft genome sequence of Pseudoxanthomonas putridarboris WD12.</title>
        <authorList>
            <person name="Oh J."/>
        </authorList>
    </citation>
    <scope>NUCLEOTIDE SEQUENCE [LARGE SCALE GENOMIC DNA]</scope>
    <source>
        <strain evidence="2 3">WD12</strain>
    </source>
</reference>
<dbReference type="RefSeq" id="WP_341726725.1">
    <property type="nucleotide sequence ID" value="NZ_JBBWWT010000007.1"/>
</dbReference>
<keyword evidence="2" id="KW-0808">Transferase</keyword>
<organism evidence="2 3">
    <name type="scientific">Pseudoxanthomonas putridarboris</name>
    <dbReference type="NCBI Taxonomy" id="752605"/>
    <lineage>
        <taxon>Bacteria</taxon>
        <taxon>Pseudomonadati</taxon>
        <taxon>Pseudomonadota</taxon>
        <taxon>Gammaproteobacteria</taxon>
        <taxon>Lysobacterales</taxon>
        <taxon>Lysobacteraceae</taxon>
        <taxon>Pseudoxanthomonas</taxon>
    </lineage>
</organism>
<dbReference type="EMBL" id="JBBWWT010000007">
    <property type="protein sequence ID" value="MEL1265551.1"/>
    <property type="molecule type" value="Genomic_DNA"/>
</dbReference>
<keyword evidence="3" id="KW-1185">Reference proteome</keyword>
<gene>
    <name evidence="2" type="ORF">AAD027_14415</name>
</gene>